<dbReference type="Gene3D" id="3.30.200.20">
    <property type="entry name" value="Phosphorylase Kinase, domain 1"/>
    <property type="match status" value="1"/>
</dbReference>
<keyword evidence="10" id="KW-0472">Membrane</keyword>
<evidence type="ECO:0000313" key="13">
    <source>
        <dbReference type="Proteomes" id="UP000004191"/>
    </source>
</evidence>
<feature type="binding site" evidence="9">
    <location>
        <position position="43"/>
    </location>
    <ligand>
        <name>ATP</name>
        <dbReference type="ChEBI" id="CHEBI:30616"/>
    </ligand>
</feature>
<dbReference type="CDD" id="cd14014">
    <property type="entry name" value="STKc_PknB_like"/>
    <property type="match status" value="1"/>
</dbReference>
<evidence type="ECO:0000256" key="5">
    <source>
        <dbReference type="ARBA" id="ARBA00022777"/>
    </source>
</evidence>
<evidence type="ECO:0000256" key="4">
    <source>
        <dbReference type="ARBA" id="ARBA00022741"/>
    </source>
</evidence>
<feature type="transmembrane region" description="Helical" evidence="10">
    <location>
        <begin position="281"/>
        <end position="303"/>
    </location>
</feature>
<keyword evidence="6 9" id="KW-0067">ATP-binding</keyword>
<dbReference type="PANTHER" id="PTHR24363:SF0">
    <property type="entry name" value="SERINE_THREONINE KINASE LIKE DOMAIN CONTAINING 1"/>
    <property type="match status" value="1"/>
</dbReference>
<evidence type="ECO:0000259" key="11">
    <source>
        <dbReference type="PROSITE" id="PS50011"/>
    </source>
</evidence>
<keyword evidence="3" id="KW-0808">Transferase</keyword>
<evidence type="ECO:0000256" key="8">
    <source>
        <dbReference type="ARBA" id="ARBA00048679"/>
    </source>
</evidence>
<proteinExistence type="predicted"/>
<comment type="caution">
    <text evidence="12">The sequence shown here is derived from an EMBL/GenBank/DDBJ whole genome shotgun (WGS) entry which is preliminary data.</text>
</comment>
<evidence type="ECO:0000256" key="9">
    <source>
        <dbReference type="PROSITE-ProRule" id="PRU10141"/>
    </source>
</evidence>
<accession>H3NPW3</accession>
<dbReference type="HOGENOM" id="CLU_027333_0_0_9"/>
<reference evidence="12 13" key="1">
    <citation type="submission" date="2012-01" db="EMBL/GenBank/DDBJ databases">
        <title>The Genome Sequence of Helcococcus kunzii ATCC 51366.</title>
        <authorList>
            <consortium name="The Broad Institute Genome Sequencing Platform"/>
            <person name="Earl A."/>
            <person name="Ward D."/>
            <person name="Feldgarden M."/>
            <person name="Gevers D."/>
            <person name="Huys G."/>
            <person name="Young S.K."/>
            <person name="Zeng Q."/>
            <person name="Gargeya S."/>
            <person name="Fitzgerald M."/>
            <person name="Haas B."/>
            <person name="Abouelleil A."/>
            <person name="Alvarado L."/>
            <person name="Arachchi H.M."/>
            <person name="Berlin A."/>
            <person name="Chapman S.B."/>
            <person name="Gearin G."/>
            <person name="Goldberg J."/>
            <person name="Griggs A."/>
            <person name="Gujja S."/>
            <person name="Hansen M."/>
            <person name="Heiman D."/>
            <person name="Howarth C."/>
            <person name="Larimer J."/>
            <person name="Lui A."/>
            <person name="MacDonald P.J.P."/>
            <person name="McCowen C."/>
            <person name="Montmayeur A."/>
            <person name="Murphy C."/>
            <person name="Neiman D."/>
            <person name="Pearson M."/>
            <person name="Priest M."/>
            <person name="Roberts A."/>
            <person name="Saif S."/>
            <person name="Shea T."/>
            <person name="Sisk P."/>
            <person name="Stolte C."/>
            <person name="Sykes S."/>
            <person name="Wortman J."/>
            <person name="Nusbaum C."/>
            <person name="Birren B."/>
        </authorList>
    </citation>
    <scope>NUCLEOTIDE SEQUENCE [LARGE SCALE GENOMIC DNA]</scope>
    <source>
        <strain evidence="12 13">ATCC 51366</strain>
    </source>
</reference>
<evidence type="ECO:0000313" key="12">
    <source>
        <dbReference type="EMBL" id="EHR33341.1"/>
    </source>
</evidence>
<dbReference type="eggNOG" id="COG0515">
    <property type="taxonomic scope" value="Bacteria"/>
</dbReference>
<dbReference type="GO" id="GO:0005524">
    <property type="term" value="F:ATP binding"/>
    <property type="evidence" value="ECO:0007669"/>
    <property type="project" value="UniProtKB-UniRule"/>
</dbReference>
<dbReference type="Proteomes" id="UP000004191">
    <property type="component" value="Unassembled WGS sequence"/>
</dbReference>
<feature type="domain" description="Protein kinase" evidence="11">
    <location>
        <begin position="14"/>
        <end position="262"/>
    </location>
</feature>
<dbReference type="PATRIC" id="fig|883114.3.peg.1377"/>
<dbReference type="AlphaFoldDB" id="H3NPW3"/>
<keyword evidence="10" id="KW-0812">Transmembrane</keyword>
<dbReference type="InterPro" id="IPR017441">
    <property type="entry name" value="Protein_kinase_ATP_BS"/>
</dbReference>
<gene>
    <name evidence="12" type="ORF">HMPREF9709_01385</name>
</gene>
<dbReference type="EMBL" id="AGEI01000024">
    <property type="protein sequence ID" value="EHR33341.1"/>
    <property type="molecule type" value="Genomic_DNA"/>
</dbReference>
<dbReference type="InterPro" id="IPR011009">
    <property type="entry name" value="Kinase-like_dom_sf"/>
</dbReference>
<dbReference type="SMART" id="SM00220">
    <property type="entry name" value="S_TKc"/>
    <property type="match status" value="1"/>
</dbReference>
<dbReference type="PROSITE" id="PS50011">
    <property type="entry name" value="PROTEIN_KINASE_DOM"/>
    <property type="match status" value="1"/>
</dbReference>
<dbReference type="PANTHER" id="PTHR24363">
    <property type="entry name" value="SERINE/THREONINE PROTEIN KINASE"/>
    <property type="match status" value="1"/>
</dbReference>
<dbReference type="GO" id="GO:0004674">
    <property type="term" value="F:protein serine/threonine kinase activity"/>
    <property type="evidence" value="ECO:0007669"/>
    <property type="project" value="UniProtKB-KW"/>
</dbReference>
<sequence length="565" mass="65168">MMKSIVGSVIENKYEILKEVGRGGMSVVYLAMDIRLNKQWAVKEIKKTGNKNNEIIVNSLIVEANLMKKLDHPSLPRIVDIIDTEHVIYIVMDYIEGESLDRILRYNGPQDEQIVIEWSKQICDVLNYLHSQNPPIIYRDMKPGNVMVKPDGNIKIIDFGIAREYKDNKLTDTTVLGTKGYAAPEQYGKRQSDRRTDIYSLGMTMHSLLTGDDPRNPDFNYRPVRDYNPSISGGIERIIEKCIEIDPNNRYQNCMELMYALMNYEKEDEDYRNKQKKKLRYFAASVILTVIFAATSFTSNILLAKENQKNYASRVNISSSVDYEKRVKSYVEAIDINPEQETAYIKLLDAFNENGTFGETESNIFLSKYNKNINLFDKTRPEFLDLQYKAGTTYYYLFSGGDNSFRTRTLKSKDFFENIVNSDQREYKNYGISKSYYNIAEFFSDFIVNSINVKEPTEADYKSLIDSINETVGSSLDYDSADASFTKLTIFEELGNIINTFRGGFASVQIPKKELDDIFTKMSEEINSMFISQKKTLEFKNRVIQSFSDIKNNINITYKSLGEQD</sequence>
<keyword evidence="4 9" id="KW-0547">Nucleotide-binding</keyword>
<name>H3NPW3_9FIRM</name>
<dbReference type="PROSITE" id="PS00108">
    <property type="entry name" value="PROTEIN_KINASE_ST"/>
    <property type="match status" value="1"/>
</dbReference>
<keyword evidence="2" id="KW-0723">Serine/threonine-protein kinase</keyword>
<dbReference type="Pfam" id="PF00069">
    <property type="entry name" value="Pkinase"/>
    <property type="match status" value="1"/>
</dbReference>
<evidence type="ECO:0000256" key="3">
    <source>
        <dbReference type="ARBA" id="ARBA00022679"/>
    </source>
</evidence>
<dbReference type="Gene3D" id="1.10.510.10">
    <property type="entry name" value="Transferase(Phosphotransferase) domain 1"/>
    <property type="match status" value="1"/>
</dbReference>
<dbReference type="STRING" id="883114.HMPREF9709_01385"/>
<evidence type="ECO:0000256" key="7">
    <source>
        <dbReference type="ARBA" id="ARBA00047899"/>
    </source>
</evidence>
<evidence type="ECO:0000256" key="1">
    <source>
        <dbReference type="ARBA" id="ARBA00012513"/>
    </source>
</evidence>
<protein>
    <recommendedName>
        <fullName evidence="1">non-specific serine/threonine protein kinase</fullName>
        <ecNumber evidence="1">2.7.11.1</ecNumber>
    </recommendedName>
</protein>
<keyword evidence="13" id="KW-1185">Reference proteome</keyword>
<dbReference type="InterPro" id="IPR000719">
    <property type="entry name" value="Prot_kinase_dom"/>
</dbReference>
<dbReference type="SUPFAM" id="SSF56112">
    <property type="entry name" value="Protein kinase-like (PK-like)"/>
    <property type="match status" value="1"/>
</dbReference>
<evidence type="ECO:0000256" key="10">
    <source>
        <dbReference type="SAM" id="Phobius"/>
    </source>
</evidence>
<evidence type="ECO:0000256" key="6">
    <source>
        <dbReference type="ARBA" id="ARBA00022840"/>
    </source>
</evidence>
<dbReference type="EC" id="2.7.11.1" evidence="1"/>
<comment type="catalytic activity">
    <reaction evidence="7">
        <text>L-threonyl-[protein] + ATP = O-phospho-L-threonyl-[protein] + ADP + H(+)</text>
        <dbReference type="Rhea" id="RHEA:46608"/>
        <dbReference type="Rhea" id="RHEA-COMP:11060"/>
        <dbReference type="Rhea" id="RHEA-COMP:11605"/>
        <dbReference type="ChEBI" id="CHEBI:15378"/>
        <dbReference type="ChEBI" id="CHEBI:30013"/>
        <dbReference type="ChEBI" id="CHEBI:30616"/>
        <dbReference type="ChEBI" id="CHEBI:61977"/>
        <dbReference type="ChEBI" id="CHEBI:456216"/>
        <dbReference type="EC" id="2.7.11.1"/>
    </reaction>
</comment>
<keyword evidence="10" id="KW-1133">Transmembrane helix</keyword>
<comment type="catalytic activity">
    <reaction evidence="8">
        <text>L-seryl-[protein] + ATP = O-phospho-L-seryl-[protein] + ADP + H(+)</text>
        <dbReference type="Rhea" id="RHEA:17989"/>
        <dbReference type="Rhea" id="RHEA-COMP:9863"/>
        <dbReference type="Rhea" id="RHEA-COMP:11604"/>
        <dbReference type="ChEBI" id="CHEBI:15378"/>
        <dbReference type="ChEBI" id="CHEBI:29999"/>
        <dbReference type="ChEBI" id="CHEBI:30616"/>
        <dbReference type="ChEBI" id="CHEBI:83421"/>
        <dbReference type="ChEBI" id="CHEBI:456216"/>
        <dbReference type="EC" id="2.7.11.1"/>
    </reaction>
</comment>
<dbReference type="PROSITE" id="PS00107">
    <property type="entry name" value="PROTEIN_KINASE_ATP"/>
    <property type="match status" value="1"/>
</dbReference>
<organism evidence="12 13">
    <name type="scientific">Helcococcus kunzii ATCC 51366</name>
    <dbReference type="NCBI Taxonomy" id="883114"/>
    <lineage>
        <taxon>Bacteria</taxon>
        <taxon>Bacillati</taxon>
        <taxon>Bacillota</taxon>
        <taxon>Tissierellia</taxon>
        <taxon>Tissierellales</taxon>
        <taxon>Peptoniphilaceae</taxon>
        <taxon>Helcococcus</taxon>
    </lineage>
</organism>
<dbReference type="InterPro" id="IPR008271">
    <property type="entry name" value="Ser/Thr_kinase_AS"/>
</dbReference>
<evidence type="ECO:0000256" key="2">
    <source>
        <dbReference type="ARBA" id="ARBA00022527"/>
    </source>
</evidence>
<keyword evidence="5" id="KW-0418">Kinase</keyword>